<evidence type="ECO:0000313" key="3">
    <source>
        <dbReference type="Proteomes" id="UP000188268"/>
    </source>
</evidence>
<reference evidence="2 3" key="1">
    <citation type="submission" date="2013-09" db="EMBL/GenBank/DDBJ databases">
        <title>Corchorus capsularis genome sequencing.</title>
        <authorList>
            <person name="Alam M."/>
            <person name="Haque M.S."/>
            <person name="Islam M.S."/>
            <person name="Emdad E.M."/>
            <person name="Islam M.M."/>
            <person name="Ahmed B."/>
            <person name="Halim A."/>
            <person name="Hossen Q.M.M."/>
            <person name="Hossain M.Z."/>
            <person name="Ahmed R."/>
            <person name="Khan M.M."/>
            <person name="Islam R."/>
            <person name="Rashid M.M."/>
            <person name="Khan S.A."/>
            <person name="Rahman M.S."/>
            <person name="Alam M."/>
        </authorList>
    </citation>
    <scope>NUCLEOTIDE SEQUENCE [LARGE SCALE GENOMIC DNA]</scope>
    <source>
        <strain evidence="3">cv. CVL-1</strain>
        <tissue evidence="2">Whole seedling</tissue>
    </source>
</reference>
<organism evidence="2 3">
    <name type="scientific">Corchorus capsularis</name>
    <name type="common">Jute</name>
    <dbReference type="NCBI Taxonomy" id="210143"/>
    <lineage>
        <taxon>Eukaryota</taxon>
        <taxon>Viridiplantae</taxon>
        <taxon>Streptophyta</taxon>
        <taxon>Embryophyta</taxon>
        <taxon>Tracheophyta</taxon>
        <taxon>Spermatophyta</taxon>
        <taxon>Magnoliopsida</taxon>
        <taxon>eudicotyledons</taxon>
        <taxon>Gunneridae</taxon>
        <taxon>Pentapetalae</taxon>
        <taxon>rosids</taxon>
        <taxon>malvids</taxon>
        <taxon>Malvales</taxon>
        <taxon>Malvaceae</taxon>
        <taxon>Grewioideae</taxon>
        <taxon>Apeibeae</taxon>
        <taxon>Corchorus</taxon>
    </lineage>
</organism>
<evidence type="ECO:0000256" key="1">
    <source>
        <dbReference type="SAM" id="MobiDB-lite"/>
    </source>
</evidence>
<dbReference type="Gramene" id="OMO58133">
    <property type="protein sequence ID" value="OMO58133"/>
    <property type="gene ID" value="CCACVL1_25568"/>
</dbReference>
<sequence length="27" mass="2976">MARQEADVEVEGDKRSTPSRGRCKGRG</sequence>
<feature type="region of interest" description="Disordered" evidence="1">
    <location>
        <begin position="1"/>
        <end position="27"/>
    </location>
</feature>
<protein>
    <submittedName>
        <fullName evidence="2">Uncharacterized protein</fullName>
    </submittedName>
</protein>
<keyword evidence="3" id="KW-1185">Reference proteome</keyword>
<dbReference type="AlphaFoldDB" id="A0A1R3GJ72"/>
<proteinExistence type="predicted"/>
<dbReference type="EMBL" id="AWWV01014248">
    <property type="protein sequence ID" value="OMO58133.1"/>
    <property type="molecule type" value="Genomic_DNA"/>
</dbReference>
<accession>A0A1R3GJ72</accession>
<comment type="caution">
    <text evidence="2">The sequence shown here is derived from an EMBL/GenBank/DDBJ whole genome shotgun (WGS) entry which is preliminary data.</text>
</comment>
<feature type="compositionally biased region" description="Basic and acidic residues" evidence="1">
    <location>
        <begin position="1"/>
        <end position="16"/>
    </location>
</feature>
<evidence type="ECO:0000313" key="2">
    <source>
        <dbReference type="EMBL" id="OMO58133.1"/>
    </source>
</evidence>
<gene>
    <name evidence="2" type="ORF">CCACVL1_25568</name>
</gene>
<name>A0A1R3GJ72_COCAP</name>
<dbReference type="Proteomes" id="UP000188268">
    <property type="component" value="Unassembled WGS sequence"/>
</dbReference>